<dbReference type="EMBL" id="CP017479">
    <property type="protein sequence ID" value="AOW08491.1"/>
    <property type="molecule type" value="Genomic_DNA"/>
</dbReference>
<organism evidence="2 3">
    <name type="scientific">Flavobacterium gilvum</name>
    <dbReference type="NCBI Taxonomy" id="1492737"/>
    <lineage>
        <taxon>Bacteria</taxon>
        <taxon>Pseudomonadati</taxon>
        <taxon>Bacteroidota</taxon>
        <taxon>Flavobacteriia</taxon>
        <taxon>Flavobacteriales</taxon>
        <taxon>Flavobacteriaceae</taxon>
        <taxon>Flavobacterium</taxon>
    </lineage>
</organism>
<dbReference type="Proteomes" id="UP000175968">
    <property type="component" value="Chromosome"/>
</dbReference>
<gene>
    <name evidence="2" type="ORF">EM308_02695</name>
</gene>
<proteinExistence type="predicted"/>
<evidence type="ECO:0008006" key="4">
    <source>
        <dbReference type="Google" id="ProtNLM"/>
    </source>
</evidence>
<dbReference type="KEGG" id="fgl:EM308_02695"/>
<dbReference type="InterPro" id="IPR032774">
    <property type="entry name" value="WG_beta_rep"/>
</dbReference>
<evidence type="ECO:0000256" key="1">
    <source>
        <dbReference type="SAM" id="SignalP"/>
    </source>
</evidence>
<protein>
    <recommendedName>
        <fullName evidence="4">WG repeat-containing protein</fullName>
    </recommendedName>
</protein>
<dbReference type="RefSeq" id="WP_035639756.1">
    <property type="nucleotide sequence ID" value="NZ_CP017479.1"/>
</dbReference>
<accession>A0AAC9I1T3</accession>
<keyword evidence="3" id="KW-1185">Reference proteome</keyword>
<feature type="signal peptide" evidence="1">
    <location>
        <begin position="1"/>
        <end position="19"/>
    </location>
</feature>
<sequence>MKKIFLLFVFSFLSLNSFGQEKKTQLTEQLDWMPVKNAAGLMGFINSKGEEFVPCKYTKIDKFVTFGDSKEKWAMVTDDQGLVGIINSIGKEVVPCKYVSIELFGEFEKNWARVTNDEGLIGFINSKGEEIVPCKYVKD</sequence>
<name>A0AAC9I1T3_9FLAO</name>
<dbReference type="AlphaFoldDB" id="A0AAC9I1T3"/>
<reference evidence="2 3" key="1">
    <citation type="submission" date="2016-10" db="EMBL/GenBank/DDBJ databases">
        <title>Flavobacterium gilvum sp. nov., isolated from stream water.</title>
        <authorList>
            <person name="Shin S.-K."/>
            <person name="Cho Y.-J."/>
            <person name="Yi H."/>
        </authorList>
    </citation>
    <scope>NUCLEOTIDE SEQUENCE [LARGE SCALE GENOMIC DNA]</scope>
    <source>
        <strain evidence="2 3">EM1308</strain>
    </source>
</reference>
<keyword evidence="1" id="KW-0732">Signal</keyword>
<dbReference type="Pfam" id="PF14903">
    <property type="entry name" value="WG_beta_rep"/>
    <property type="match status" value="3"/>
</dbReference>
<evidence type="ECO:0000313" key="3">
    <source>
        <dbReference type="Proteomes" id="UP000175968"/>
    </source>
</evidence>
<feature type="chain" id="PRO_5041963787" description="WG repeat-containing protein" evidence="1">
    <location>
        <begin position="20"/>
        <end position="139"/>
    </location>
</feature>
<evidence type="ECO:0000313" key="2">
    <source>
        <dbReference type="EMBL" id="AOW08491.1"/>
    </source>
</evidence>